<proteinExistence type="predicted"/>
<protein>
    <submittedName>
        <fullName evidence="2">Uncharacterized protein</fullName>
    </submittedName>
</protein>
<keyword evidence="1" id="KW-0472">Membrane</keyword>
<evidence type="ECO:0000313" key="2">
    <source>
        <dbReference type="EMBL" id="KAF9533860.1"/>
    </source>
</evidence>
<dbReference type="Proteomes" id="UP000807306">
    <property type="component" value="Unassembled WGS sequence"/>
</dbReference>
<dbReference type="PANTHER" id="PTHR39218:SF1">
    <property type="entry name" value="OXIDOREDUCTASE 14 KDA SUBUNIT, PUTATIVE (AFU_ORTHOLOGUE AFUA_1G12110)-RELATED"/>
    <property type="match status" value="1"/>
</dbReference>
<dbReference type="AlphaFoldDB" id="A0A9P6ERZ5"/>
<sequence length="72" mass="8065">MSLLANIIGFSFFGLGVRFGQLGIQRRNLFSNPGGHLLSMGAFGVIGYYAYQWDIRSGELLAKKRGELLERR</sequence>
<keyword evidence="3" id="KW-1185">Reference proteome</keyword>
<keyword evidence="1" id="KW-1133">Transmembrane helix</keyword>
<keyword evidence="1" id="KW-0812">Transmembrane</keyword>
<evidence type="ECO:0000256" key="1">
    <source>
        <dbReference type="SAM" id="Phobius"/>
    </source>
</evidence>
<accession>A0A9P6ERZ5</accession>
<evidence type="ECO:0000313" key="3">
    <source>
        <dbReference type="Proteomes" id="UP000807306"/>
    </source>
</evidence>
<name>A0A9P6ERZ5_9AGAR</name>
<reference evidence="2" key="1">
    <citation type="submission" date="2020-11" db="EMBL/GenBank/DDBJ databases">
        <authorList>
            <consortium name="DOE Joint Genome Institute"/>
            <person name="Ahrendt S."/>
            <person name="Riley R."/>
            <person name="Andreopoulos W."/>
            <person name="Labutti K."/>
            <person name="Pangilinan J."/>
            <person name="Ruiz-Duenas F.J."/>
            <person name="Barrasa J.M."/>
            <person name="Sanchez-Garcia M."/>
            <person name="Camarero S."/>
            <person name="Miyauchi S."/>
            <person name="Serrano A."/>
            <person name="Linde D."/>
            <person name="Babiker R."/>
            <person name="Drula E."/>
            <person name="Ayuso-Fernandez I."/>
            <person name="Pacheco R."/>
            <person name="Padilla G."/>
            <person name="Ferreira P."/>
            <person name="Barriuso J."/>
            <person name="Kellner H."/>
            <person name="Castanera R."/>
            <person name="Alfaro M."/>
            <person name="Ramirez L."/>
            <person name="Pisabarro A.G."/>
            <person name="Kuo A."/>
            <person name="Tritt A."/>
            <person name="Lipzen A."/>
            <person name="He G."/>
            <person name="Yan M."/>
            <person name="Ng V."/>
            <person name="Cullen D."/>
            <person name="Martin F."/>
            <person name="Rosso M.-N."/>
            <person name="Henrissat B."/>
            <person name="Hibbett D."/>
            <person name="Martinez A.T."/>
            <person name="Grigoriev I.V."/>
        </authorList>
    </citation>
    <scope>NUCLEOTIDE SEQUENCE</scope>
    <source>
        <strain evidence="2">CBS 506.95</strain>
    </source>
</reference>
<dbReference type="EMBL" id="MU157827">
    <property type="protein sequence ID" value="KAF9533860.1"/>
    <property type="molecule type" value="Genomic_DNA"/>
</dbReference>
<feature type="non-terminal residue" evidence="2">
    <location>
        <position position="72"/>
    </location>
</feature>
<dbReference type="OrthoDB" id="2141050at2759"/>
<gene>
    <name evidence="2" type="ORF">CPB83DRAFT_745978</name>
</gene>
<feature type="transmembrane region" description="Helical" evidence="1">
    <location>
        <begin position="36"/>
        <end position="55"/>
    </location>
</feature>
<organism evidence="2 3">
    <name type="scientific">Crepidotus variabilis</name>
    <dbReference type="NCBI Taxonomy" id="179855"/>
    <lineage>
        <taxon>Eukaryota</taxon>
        <taxon>Fungi</taxon>
        <taxon>Dikarya</taxon>
        <taxon>Basidiomycota</taxon>
        <taxon>Agaricomycotina</taxon>
        <taxon>Agaricomycetes</taxon>
        <taxon>Agaricomycetidae</taxon>
        <taxon>Agaricales</taxon>
        <taxon>Agaricineae</taxon>
        <taxon>Crepidotaceae</taxon>
        <taxon>Crepidotus</taxon>
    </lineage>
</organism>
<dbReference type="PANTHER" id="PTHR39218">
    <property type="entry name" value="OXIDOREDUCTASE 14 KDA SUBUNIT, PUTATIVE (AFU_ORTHOLOGUE AFUA_1G12110)-RELATED"/>
    <property type="match status" value="1"/>
</dbReference>
<comment type="caution">
    <text evidence="2">The sequence shown here is derived from an EMBL/GenBank/DDBJ whole genome shotgun (WGS) entry which is preliminary data.</text>
</comment>